<dbReference type="AlphaFoldDB" id="A0AA88TBY6"/>
<gene>
    <name evidence="2" type="ORF">Q7C36_000091</name>
</gene>
<reference evidence="2" key="1">
    <citation type="submission" date="2023-08" db="EMBL/GenBank/DDBJ databases">
        <title>Pelteobagrus vachellii genome.</title>
        <authorList>
            <person name="Liu H."/>
        </authorList>
    </citation>
    <scope>NUCLEOTIDE SEQUENCE</scope>
    <source>
        <strain evidence="2">PRFRI_2022a</strain>
        <tissue evidence="2">Muscle</tissue>
    </source>
</reference>
<organism evidence="2 3">
    <name type="scientific">Tachysurus vachellii</name>
    <name type="common">Darkbarbel catfish</name>
    <name type="synonym">Pelteobagrus vachellii</name>
    <dbReference type="NCBI Taxonomy" id="175792"/>
    <lineage>
        <taxon>Eukaryota</taxon>
        <taxon>Metazoa</taxon>
        <taxon>Chordata</taxon>
        <taxon>Craniata</taxon>
        <taxon>Vertebrata</taxon>
        <taxon>Euteleostomi</taxon>
        <taxon>Actinopterygii</taxon>
        <taxon>Neopterygii</taxon>
        <taxon>Teleostei</taxon>
        <taxon>Ostariophysi</taxon>
        <taxon>Siluriformes</taxon>
        <taxon>Bagridae</taxon>
        <taxon>Tachysurus</taxon>
    </lineage>
</organism>
<feature type="compositionally biased region" description="Basic and acidic residues" evidence="1">
    <location>
        <begin position="126"/>
        <end position="138"/>
    </location>
</feature>
<proteinExistence type="predicted"/>
<dbReference type="EMBL" id="JAVHJS010000001">
    <property type="protein sequence ID" value="KAK2868220.1"/>
    <property type="molecule type" value="Genomic_DNA"/>
</dbReference>
<feature type="compositionally biased region" description="Basic and acidic residues" evidence="1">
    <location>
        <begin position="155"/>
        <end position="172"/>
    </location>
</feature>
<dbReference type="PANTHER" id="PTHR15889:SF2">
    <property type="entry name" value="LARGE RIBOSOMAL SUBUNIT PROTEIN ML37"/>
    <property type="match status" value="1"/>
</dbReference>
<protein>
    <submittedName>
        <fullName evidence="2">Uncharacterized protein</fullName>
    </submittedName>
</protein>
<sequence length="239" mass="27108">MWRIGSLIRFFSTKGEDQFQVRGQNGFLLSSTTPLPAVALDEEIRSTSDHVLETFYPISPTIDLQCTNVYQLQNHTGFREDYPYPHAHTLFITEAGDAPTLKPEQLRAKLVMFAFGNALARAPRSIRERVQGSGEARRRAERRHQRPSLPVRSFPAEHDRPGFGQRREEPGVGRRRSAALRLRQGPALHQEEGGEGSCWFVWISTGNLQEIPGALSARSHKLTADCFYFFFSSCKFLVM</sequence>
<comment type="caution">
    <text evidence="2">The sequence shown here is derived from an EMBL/GenBank/DDBJ whole genome shotgun (WGS) entry which is preliminary data.</text>
</comment>
<name>A0AA88TBY6_TACVA</name>
<evidence type="ECO:0000313" key="2">
    <source>
        <dbReference type="EMBL" id="KAK2868220.1"/>
    </source>
</evidence>
<dbReference type="Proteomes" id="UP001187315">
    <property type="component" value="Unassembled WGS sequence"/>
</dbReference>
<evidence type="ECO:0000256" key="1">
    <source>
        <dbReference type="SAM" id="MobiDB-lite"/>
    </source>
</evidence>
<evidence type="ECO:0000313" key="3">
    <source>
        <dbReference type="Proteomes" id="UP001187315"/>
    </source>
</evidence>
<dbReference type="InterPro" id="IPR052482">
    <property type="entry name" value="mtLSU_mL37"/>
</dbReference>
<keyword evidence="3" id="KW-1185">Reference proteome</keyword>
<feature type="region of interest" description="Disordered" evidence="1">
    <location>
        <begin position="126"/>
        <end position="178"/>
    </location>
</feature>
<dbReference type="PANTHER" id="PTHR15889">
    <property type="entry name" value="MITOCHONDRIAL RIBOSOMAL PROTEIN L37"/>
    <property type="match status" value="1"/>
</dbReference>
<dbReference type="GO" id="GO:0005739">
    <property type="term" value="C:mitochondrion"/>
    <property type="evidence" value="ECO:0007669"/>
    <property type="project" value="TreeGrafter"/>
</dbReference>
<accession>A0AA88TBY6</accession>